<organism evidence="4 5">
    <name type="scientific">Kutzneria viridogrisea</name>
    <dbReference type="NCBI Taxonomy" id="47990"/>
    <lineage>
        <taxon>Bacteria</taxon>
        <taxon>Bacillati</taxon>
        <taxon>Actinomycetota</taxon>
        <taxon>Actinomycetes</taxon>
        <taxon>Pseudonocardiales</taxon>
        <taxon>Pseudonocardiaceae</taxon>
        <taxon>Kutzneria</taxon>
    </lineage>
</organism>
<protein>
    <recommendedName>
        <fullName evidence="6">Cell wall-active antibiotic response 4TMS protein YvqF</fullName>
    </recommendedName>
</protein>
<dbReference type="Proteomes" id="UP000517916">
    <property type="component" value="Unassembled WGS sequence"/>
</dbReference>
<evidence type="ECO:0000259" key="3">
    <source>
        <dbReference type="Pfam" id="PF09922"/>
    </source>
</evidence>
<name>A0ABR6BIB3_9PSEU</name>
<feature type="region of interest" description="Disordered" evidence="1">
    <location>
        <begin position="62"/>
        <end position="81"/>
    </location>
</feature>
<evidence type="ECO:0000313" key="5">
    <source>
        <dbReference type="Proteomes" id="UP000517916"/>
    </source>
</evidence>
<dbReference type="InterPro" id="IPR012551">
    <property type="entry name" value="DUF1707_SHOCT-like"/>
</dbReference>
<dbReference type="Pfam" id="PF09922">
    <property type="entry name" value="LiaF-like_C"/>
    <property type="match status" value="1"/>
</dbReference>
<accession>A0ABR6BIB3</accession>
<evidence type="ECO:0000256" key="1">
    <source>
        <dbReference type="SAM" id="MobiDB-lite"/>
    </source>
</evidence>
<sequence>MTEQPDPRELRASDADREKVAKVLHEAMSEGRLTVGELDERLSGLYQARTFGELEVFTRDLPTQGTPAPVPVPSGRSPLIGGQPDSANAVAIMSGVRRRGNWVVPAHLTVFAFWGGVDLDLRAATFQQRECTITATAIMGGVTIIVPPELTVQVQGIGVMGGFDRDAAGVGDPNGPVLRVNGLAFWGGVQIKRKPRKSDRRKLTR</sequence>
<dbReference type="PANTHER" id="PTHR40763">
    <property type="entry name" value="MEMBRANE PROTEIN-RELATED"/>
    <property type="match status" value="1"/>
</dbReference>
<evidence type="ECO:0008006" key="6">
    <source>
        <dbReference type="Google" id="ProtNLM"/>
    </source>
</evidence>
<feature type="domain" description="Cell wall-active antibiotics response LiaF-like C-terminal" evidence="3">
    <location>
        <begin position="106"/>
        <end position="161"/>
    </location>
</feature>
<dbReference type="InterPro" id="IPR024425">
    <property type="entry name" value="LiaF-like_C"/>
</dbReference>
<dbReference type="RefSeq" id="WP_025361178.1">
    <property type="nucleotide sequence ID" value="NZ_BAAABQ010000009.1"/>
</dbReference>
<dbReference type="Pfam" id="PF08044">
    <property type="entry name" value="DUF1707"/>
    <property type="match status" value="1"/>
</dbReference>
<reference evidence="4 5" key="1">
    <citation type="submission" date="2020-08" db="EMBL/GenBank/DDBJ databases">
        <title>Genomic Encyclopedia of Archaeal and Bacterial Type Strains, Phase II (KMG-II): from individual species to whole genera.</title>
        <authorList>
            <person name="Goeker M."/>
        </authorList>
    </citation>
    <scope>NUCLEOTIDE SEQUENCE [LARGE SCALE GENOMIC DNA]</scope>
    <source>
        <strain evidence="4 5">DSM 43850</strain>
    </source>
</reference>
<evidence type="ECO:0000313" key="4">
    <source>
        <dbReference type="EMBL" id="MBA8926614.1"/>
    </source>
</evidence>
<dbReference type="EMBL" id="JACJID010000002">
    <property type="protein sequence ID" value="MBA8926614.1"/>
    <property type="molecule type" value="Genomic_DNA"/>
</dbReference>
<dbReference type="PANTHER" id="PTHR40763:SF4">
    <property type="entry name" value="DUF1707 DOMAIN-CONTAINING PROTEIN"/>
    <property type="match status" value="1"/>
</dbReference>
<proteinExistence type="predicted"/>
<evidence type="ECO:0000259" key="2">
    <source>
        <dbReference type="Pfam" id="PF08044"/>
    </source>
</evidence>
<comment type="caution">
    <text evidence="4">The sequence shown here is derived from an EMBL/GenBank/DDBJ whole genome shotgun (WGS) entry which is preliminary data.</text>
</comment>
<feature type="domain" description="DUF1707" evidence="2">
    <location>
        <begin position="10"/>
        <end position="62"/>
    </location>
</feature>
<keyword evidence="5" id="KW-1185">Reference proteome</keyword>
<gene>
    <name evidence="4" type="ORF">BC739_003813</name>
</gene>